<dbReference type="InterPro" id="IPR036890">
    <property type="entry name" value="HATPase_C_sf"/>
</dbReference>
<evidence type="ECO:0000256" key="10">
    <source>
        <dbReference type="SAM" id="Phobius"/>
    </source>
</evidence>
<evidence type="ECO:0000256" key="9">
    <source>
        <dbReference type="SAM" id="MobiDB-lite"/>
    </source>
</evidence>
<dbReference type="GO" id="GO:0000155">
    <property type="term" value="F:phosphorelay sensor kinase activity"/>
    <property type="evidence" value="ECO:0007669"/>
    <property type="project" value="InterPro"/>
</dbReference>
<keyword evidence="7" id="KW-0067">ATP-binding</keyword>
<keyword evidence="11" id="KW-0732">Signal</keyword>
<evidence type="ECO:0000256" key="3">
    <source>
        <dbReference type="ARBA" id="ARBA00022553"/>
    </source>
</evidence>
<dbReference type="Proteomes" id="UP000006281">
    <property type="component" value="Chromosome"/>
</dbReference>
<dbReference type="InterPro" id="IPR003594">
    <property type="entry name" value="HATPase_dom"/>
</dbReference>
<evidence type="ECO:0000313" key="14">
    <source>
        <dbReference type="Proteomes" id="UP000006281"/>
    </source>
</evidence>
<accession>K0JSD3</accession>
<name>K0JSD3_SACES</name>
<feature type="chain" id="PRO_5038616837" description="histidine kinase" evidence="11">
    <location>
        <begin position="27"/>
        <end position="360"/>
    </location>
</feature>
<dbReference type="GO" id="GO:0016020">
    <property type="term" value="C:membrane"/>
    <property type="evidence" value="ECO:0007669"/>
    <property type="project" value="InterPro"/>
</dbReference>
<keyword evidence="10" id="KW-0812">Transmembrane</keyword>
<keyword evidence="6 13" id="KW-0418">Kinase</keyword>
<evidence type="ECO:0000256" key="6">
    <source>
        <dbReference type="ARBA" id="ARBA00022777"/>
    </source>
</evidence>
<dbReference type="STRING" id="1179773.BN6_10910"/>
<comment type="catalytic activity">
    <reaction evidence="1">
        <text>ATP + protein L-histidine = ADP + protein N-phospho-L-histidine.</text>
        <dbReference type="EC" id="2.7.13.3"/>
    </reaction>
</comment>
<dbReference type="HOGENOM" id="CLU_000445_20_7_11"/>
<feature type="domain" description="Histidine kinase/HSP90-like ATPase" evidence="12">
    <location>
        <begin position="225"/>
        <end position="316"/>
    </location>
</feature>
<feature type="transmembrane region" description="Helical" evidence="10">
    <location>
        <begin position="60"/>
        <end position="77"/>
    </location>
</feature>
<evidence type="ECO:0000256" key="5">
    <source>
        <dbReference type="ARBA" id="ARBA00022741"/>
    </source>
</evidence>
<evidence type="ECO:0000256" key="8">
    <source>
        <dbReference type="ARBA" id="ARBA00023012"/>
    </source>
</evidence>
<dbReference type="KEGG" id="sesp:BN6_10910"/>
<dbReference type="AlphaFoldDB" id="K0JSD3"/>
<dbReference type="Pfam" id="PF02518">
    <property type="entry name" value="HATPase_c"/>
    <property type="match status" value="1"/>
</dbReference>
<dbReference type="InterPro" id="IPR050482">
    <property type="entry name" value="Sensor_HK_TwoCompSys"/>
</dbReference>
<dbReference type="GO" id="GO:0005524">
    <property type="term" value="F:ATP binding"/>
    <property type="evidence" value="ECO:0007669"/>
    <property type="project" value="UniProtKB-KW"/>
</dbReference>
<evidence type="ECO:0000256" key="1">
    <source>
        <dbReference type="ARBA" id="ARBA00000085"/>
    </source>
</evidence>
<dbReference type="CDD" id="cd16917">
    <property type="entry name" value="HATPase_UhpB-NarQ-NarX-like"/>
    <property type="match status" value="1"/>
</dbReference>
<dbReference type="Gene3D" id="3.30.565.10">
    <property type="entry name" value="Histidine kinase-like ATPase, C-terminal domain"/>
    <property type="match status" value="1"/>
</dbReference>
<keyword evidence="10" id="KW-0472">Membrane</keyword>
<evidence type="ECO:0000256" key="11">
    <source>
        <dbReference type="SAM" id="SignalP"/>
    </source>
</evidence>
<keyword evidence="8" id="KW-0902">Two-component regulatory system</keyword>
<dbReference type="PATRIC" id="fig|1179773.3.peg.1092"/>
<keyword evidence="5" id="KW-0547">Nucleotide-binding</keyword>
<feature type="signal peptide" evidence="11">
    <location>
        <begin position="1"/>
        <end position="26"/>
    </location>
</feature>
<evidence type="ECO:0000256" key="4">
    <source>
        <dbReference type="ARBA" id="ARBA00022679"/>
    </source>
</evidence>
<gene>
    <name evidence="13" type="ordered locus">BN6_10910</name>
</gene>
<evidence type="ECO:0000313" key="13">
    <source>
        <dbReference type="EMBL" id="CCH28417.1"/>
    </source>
</evidence>
<feature type="region of interest" description="Disordered" evidence="9">
    <location>
        <begin position="317"/>
        <end position="360"/>
    </location>
</feature>
<feature type="transmembrane region" description="Helical" evidence="10">
    <location>
        <begin position="36"/>
        <end position="53"/>
    </location>
</feature>
<keyword evidence="14" id="KW-1185">Reference proteome</keyword>
<evidence type="ECO:0000256" key="2">
    <source>
        <dbReference type="ARBA" id="ARBA00012438"/>
    </source>
</evidence>
<proteinExistence type="predicted"/>
<dbReference type="Gene3D" id="1.20.5.1930">
    <property type="match status" value="1"/>
</dbReference>
<dbReference type="EC" id="2.7.13.3" evidence="2"/>
<keyword evidence="3" id="KW-0597">Phosphoprotein</keyword>
<dbReference type="PANTHER" id="PTHR24421:SF10">
    <property type="entry name" value="NITRATE_NITRITE SENSOR PROTEIN NARQ"/>
    <property type="match status" value="1"/>
</dbReference>
<dbReference type="SUPFAM" id="SSF55874">
    <property type="entry name" value="ATPase domain of HSP90 chaperone/DNA topoisomerase II/histidine kinase"/>
    <property type="match status" value="1"/>
</dbReference>
<dbReference type="GO" id="GO:0046983">
    <property type="term" value="F:protein dimerization activity"/>
    <property type="evidence" value="ECO:0007669"/>
    <property type="project" value="InterPro"/>
</dbReference>
<evidence type="ECO:0000259" key="12">
    <source>
        <dbReference type="SMART" id="SM00387"/>
    </source>
</evidence>
<dbReference type="Pfam" id="PF07730">
    <property type="entry name" value="HisKA_3"/>
    <property type="match status" value="1"/>
</dbReference>
<keyword evidence="10" id="KW-1133">Transmembrane helix</keyword>
<organism evidence="13 14">
    <name type="scientific">Saccharothrix espanaensis (strain ATCC 51144 / DSM 44229 / JCM 9112 / NBRC 15066 / NRRL 15764)</name>
    <dbReference type="NCBI Taxonomy" id="1179773"/>
    <lineage>
        <taxon>Bacteria</taxon>
        <taxon>Bacillati</taxon>
        <taxon>Actinomycetota</taxon>
        <taxon>Actinomycetes</taxon>
        <taxon>Pseudonocardiales</taxon>
        <taxon>Pseudonocardiaceae</taxon>
        <taxon>Saccharothrix</taxon>
    </lineage>
</organism>
<dbReference type="SMART" id="SM00387">
    <property type="entry name" value="HATPase_c"/>
    <property type="match status" value="1"/>
</dbReference>
<dbReference type="BioCyc" id="SESP1179773:BN6_RS05375-MONOMER"/>
<dbReference type="InterPro" id="IPR011712">
    <property type="entry name" value="Sig_transdc_His_kin_sub3_dim/P"/>
</dbReference>
<evidence type="ECO:0000256" key="7">
    <source>
        <dbReference type="ARBA" id="ARBA00022840"/>
    </source>
</evidence>
<protein>
    <recommendedName>
        <fullName evidence="2">histidine kinase</fullName>
        <ecNumber evidence="2">2.7.13.3</ecNumber>
    </recommendedName>
</protein>
<reference evidence="13 14" key="1">
    <citation type="journal article" date="2012" name="BMC Genomics">
        <title>Complete genome sequence of Saccharothrix espanaensis DSM 44229T and comparison to the other completely sequenced Pseudonocardiaceae.</title>
        <authorList>
            <person name="Strobel T."/>
            <person name="Al-Dilaimi A."/>
            <person name="Blom J."/>
            <person name="Gessner A."/>
            <person name="Kalinowski J."/>
            <person name="Luzhetska M."/>
            <person name="Puhler A."/>
            <person name="Szczepanowski R."/>
            <person name="Bechthold A."/>
            <person name="Ruckert C."/>
        </authorList>
    </citation>
    <scope>NUCLEOTIDE SEQUENCE [LARGE SCALE GENOMIC DNA]</scope>
    <source>
        <strain evidence="14">ATCC 51144 / DSM 44229 / JCM 9112 / NBRC 15066 / NRRL 15764</strain>
    </source>
</reference>
<feature type="transmembrane region" description="Helical" evidence="10">
    <location>
        <begin position="83"/>
        <end position="100"/>
    </location>
</feature>
<dbReference type="PANTHER" id="PTHR24421">
    <property type="entry name" value="NITRATE/NITRITE SENSOR PROTEIN NARX-RELATED"/>
    <property type="match status" value="1"/>
</dbReference>
<keyword evidence="4" id="KW-0808">Transferase</keyword>
<sequence length="360" mass="36834">MPVMEPGTGGPLAALALCAVAAQASAVAMVDHVPPWVVVVDAALAVAAFLIGRRVPHARAAAAVLGAAAVLVVPLGLVAADAWTTAPVLLVGAVVLPWLVGRSARQQADLAAAATERVHLRERTRIAHDMHDSLGHELSLLALRAGALELARDLPEHHREAAAGLRSAAGTAIEGLAGIVTLLRADDPPPLHPPTADLDDLAAGAAEAGLPVTLSWTGRRPLPPATAQAAHRVVREALTNAAKHAPGAPVRITVTATDDTAVVSVANPVPATARRAPGARTGLTALRERVRLAGGTIRFDRAGGTFELVATLPLAHEPTHDEPVQREVGHDETGHDGVGHGGMGHEEVGHGGMGHEEVGH</sequence>
<dbReference type="eggNOG" id="COG4585">
    <property type="taxonomic scope" value="Bacteria"/>
</dbReference>
<dbReference type="EMBL" id="HE804045">
    <property type="protein sequence ID" value="CCH28417.1"/>
    <property type="molecule type" value="Genomic_DNA"/>
</dbReference>